<dbReference type="AlphaFoldDB" id="A0A7J7MPI5"/>
<dbReference type="GO" id="GO:0009873">
    <property type="term" value="P:ethylene-activated signaling pathway"/>
    <property type="evidence" value="ECO:0007669"/>
    <property type="project" value="UniProtKB-KW"/>
</dbReference>
<dbReference type="Gene3D" id="3.80.10.10">
    <property type="entry name" value="Ribonuclease Inhibitor"/>
    <property type="match status" value="3"/>
</dbReference>
<dbReference type="GO" id="GO:0031146">
    <property type="term" value="P:SCF-dependent proteasomal ubiquitin-dependent protein catabolic process"/>
    <property type="evidence" value="ECO:0007669"/>
    <property type="project" value="TreeGrafter"/>
</dbReference>
<dbReference type="InterPro" id="IPR006553">
    <property type="entry name" value="Leu-rich_rpt_Cys-con_subtyp"/>
</dbReference>
<comment type="caution">
    <text evidence="8">The sequence shown here is derived from an EMBL/GenBank/DDBJ whole genome shotgun (WGS) entry which is preliminary data.</text>
</comment>
<evidence type="ECO:0000256" key="4">
    <source>
        <dbReference type="ARBA" id="ARBA00022786"/>
    </source>
</evidence>
<dbReference type="GO" id="GO:0019005">
    <property type="term" value="C:SCF ubiquitin ligase complex"/>
    <property type="evidence" value="ECO:0007669"/>
    <property type="project" value="TreeGrafter"/>
</dbReference>
<dbReference type="InterPro" id="IPR057207">
    <property type="entry name" value="FBXL15_LRR"/>
</dbReference>
<dbReference type="EMBL" id="JACGCM010001311">
    <property type="protein sequence ID" value="KAF6156672.1"/>
    <property type="molecule type" value="Genomic_DNA"/>
</dbReference>
<evidence type="ECO:0000256" key="3">
    <source>
        <dbReference type="ARBA" id="ARBA00022745"/>
    </source>
</evidence>
<dbReference type="OrthoDB" id="550575at2759"/>
<sequence>GSSIITSNTNTNTILLHHHHHHTRSLLHLSLFLPFLGLGFYLSHAFKPSNLTTTTTTHLLHRLLRFCSRKRVYYIMPALVDYCGDDDLCSGGSLYANSYPMDSSLLLSLGPHVDLYCPPRKRSRITAPFVFRNDIFECKQKPSINVLPDECLFEIFRRMPDGQDKSACACVSKRWLLLLSSIRQDECVVSEKEGLPQKIDNKIEMISGDNSQESENDGYLTRSLEGKKATDIRLAAIAVGTGGRGGLGKLLIRGSNPTRGVTDLGLSAIARRCPSLKILSVWNVSSFSDEGLAEIASSCHMLEKLDLVNCPSISNKGLISIAENCPNLTSLTIESCSNIGNEGLQAIGSRCPKLQYFAIKDCLLVGDQGVASLVSSASKSLMKIKIQAMNITDVSLAVIGHYGQAVTDLVLAGLQNVSERGFWVMGNTNGLQKVKSLTITSCRGVTDLGLEAVAKGCLNLKQLCLRRCSFVSDNGLVAFAKSATSLESLQLEECNRISLSGILGCLTNSGSKLKVFSIVKCMGIKDSVSGLFSVTPCKSLRSLSVRNCPGFGTTSLAMVGKLCPELQNLDLSGQSGVSDVGFLPLLENSVVGLVKVNLSDCVNLTDSVVSAMARLHGATLESLNLDGCKNITDASLVVIAQNCLFLRDLDVSKSAITDFGVAALSCAKQLNLQILSLSGCTRISGKSSPYLEKLGQTLLGLSIQHCNLISSSTVEFLVGHLWRCDILA</sequence>
<evidence type="ECO:0008006" key="10">
    <source>
        <dbReference type="Google" id="ProtNLM"/>
    </source>
</evidence>
<evidence type="ECO:0000256" key="1">
    <source>
        <dbReference type="ARBA" id="ARBA00004123"/>
    </source>
</evidence>
<protein>
    <recommendedName>
        <fullName evidence="10">EIN3-binding F-box protein 1</fullName>
    </recommendedName>
</protein>
<evidence type="ECO:0000313" key="9">
    <source>
        <dbReference type="Proteomes" id="UP000541444"/>
    </source>
</evidence>
<organism evidence="8 9">
    <name type="scientific">Kingdonia uniflora</name>
    <dbReference type="NCBI Taxonomy" id="39325"/>
    <lineage>
        <taxon>Eukaryota</taxon>
        <taxon>Viridiplantae</taxon>
        <taxon>Streptophyta</taxon>
        <taxon>Embryophyta</taxon>
        <taxon>Tracheophyta</taxon>
        <taxon>Spermatophyta</taxon>
        <taxon>Magnoliopsida</taxon>
        <taxon>Ranunculales</taxon>
        <taxon>Circaeasteraceae</taxon>
        <taxon>Kingdonia</taxon>
    </lineage>
</organism>
<dbReference type="Proteomes" id="UP000541444">
    <property type="component" value="Unassembled WGS sequence"/>
</dbReference>
<dbReference type="PANTHER" id="PTHR13318">
    <property type="entry name" value="PARTNER OF PAIRED, ISOFORM B-RELATED"/>
    <property type="match status" value="1"/>
</dbReference>
<evidence type="ECO:0000256" key="5">
    <source>
        <dbReference type="ARBA" id="ARBA00023242"/>
    </source>
</evidence>
<evidence type="ECO:0000259" key="7">
    <source>
        <dbReference type="Pfam" id="PF25372"/>
    </source>
</evidence>
<comment type="subcellular location">
    <subcellularLocation>
        <location evidence="1">Nucleus</location>
    </subcellularLocation>
</comment>
<keyword evidence="5" id="KW-0539">Nucleus</keyword>
<keyword evidence="9" id="KW-1185">Reference proteome</keyword>
<evidence type="ECO:0000313" key="8">
    <source>
        <dbReference type="EMBL" id="KAF6156672.1"/>
    </source>
</evidence>
<dbReference type="GO" id="GO:0010105">
    <property type="term" value="P:negative regulation of ethylene-activated signaling pathway"/>
    <property type="evidence" value="ECO:0007669"/>
    <property type="project" value="UniProtKB-ARBA"/>
</dbReference>
<dbReference type="FunFam" id="3.80.10.10:FF:000451">
    <property type="entry name" value="EIN3-binding F-box protein 1"/>
    <property type="match status" value="1"/>
</dbReference>
<reference evidence="8 9" key="1">
    <citation type="journal article" date="2020" name="IScience">
        <title>Genome Sequencing of the Endangered Kingdonia uniflora (Circaeasteraceae, Ranunculales) Reveals Potential Mechanisms of Evolutionary Specialization.</title>
        <authorList>
            <person name="Sun Y."/>
            <person name="Deng T."/>
            <person name="Zhang A."/>
            <person name="Moore M.J."/>
            <person name="Landis J.B."/>
            <person name="Lin N."/>
            <person name="Zhang H."/>
            <person name="Zhang X."/>
            <person name="Huang J."/>
            <person name="Zhang X."/>
            <person name="Sun H."/>
            <person name="Wang H."/>
        </authorList>
    </citation>
    <scope>NUCLEOTIDE SEQUENCE [LARGE SCALE GENOMIC DNA]</scope>
    <source>
        <strain evidence="8">TB1705</strain>
        <tissue evidence="8">Leaf</tissue>
    </source>
</reference>
<dbReference type="FunFam" id="3.80.10.10:FF:000595">
    <property type="entry name" value="EIN3-binding F-box protein 1"/>
    <property type="match status" value="1"/>
</dbReference>
<dbReference type="Pfam" id="PF12937">
    <property type="entry name" value="F-box-like"/>
    <property type="match status" value="1"/>
</dbReference>
<comment type="pathway">
    <text evidence="2">Protein modification; protein ubiquitination.</text>
</comment>
<dbReference type="Pfam" id="PF25372">
    <property type="entry name" value="DUF7885"/>
    <property type="match status" value="2"/>
</dbReference>
<dbReference type="InterPro" id="IPR032675">
    <property type="entry name" value="LRR_dom_sf"/>
</dbReference>
<keyword evidence="3" id="KW-0936">Ethylene signaling pathway</keyword>
<proteinExistence type="predicted"/>
<accession>A0A7J7MPI5</accession>
<feature type="domain" description="F-box" evidence="6">
    <location>
        <begin position="144"/>
        <end position="179"/>
    </location>
</feature>
<feature type="domain" description="F-box/LRR-repeat protein 15-like leucin rich repeat" evidence="7">
    <location>
        <begin position="259"/>
        <end position="480"/>
    </location>
</feature>
<evidence type="ECO:0000259" key="6">
    <source>
        <dbReference type="Pfam" id="PF12937"/>
    </source>
</evidence>
<dbReference type="SMART" id="SM00367">
    <property type="entry name" value="LRR_CC"/>
    <property type="match status" value="13"/>
</dbReference>
<gene>
    <name evidence="8" type="ORF">GIB67_017808</name>
</gene>
<dbReference type="SUPFAM" id="SSF81383">
    <property type="entry name" value="F-box domain"/>
    <property type="match status" value="1"/>
</dbReference>
<keyword evidence="4" id="KW-0833">Ubl conjugation pathway</keyword>
<dbReference type="InterPro" id="IPR036047">
    <property type="entry name" value="F-box-like_dom_sf"/>
</dbReference>
<dbReference type="CDD" id="cd22159">
    <property type="entry name" value="F-box_AtTIR1-like"/>
    <property type="match status" value="1"/>
</dbReference>
<dbReference type="SUPFAM" id="SSF52047">
    <property type="entry name" value="RNI-like"/>
    <property type="match status" value="2"/>
</dbReference>
<evidence type="ECO:0000256" key="2">
    <source>
        <dbReference type="ARBA" id="ARBA00004906"/>
    </source>
</evidence>
<dbReference type="FunFam" id="3.80.10.10:FF:000473">
    <property type="entry name" value="EIN3-binding F-box protein 1"/>
    <property type="match status" value="1"/>
</dbReference>
<feature type="non-terminal residue" evidence="8">
    <location>
        <position position="1"/>
    </location>
</feature>
<feature type="domain" description="F-box/LRR-repeat protein 15-like leucin rich repeat" evidence="7">
    <location>
        <begin position="559"/>
        <end position="716"/>
    </location>
</feature>
<name>A0A7J7MPI5_9MAGN</name>
<dbReference type="InterPro" id="IPR001810">
    <property type="entry name" value="F-box_dom"/>
</dbReference>
<dbReference type="GO" id="GO:0005634">
    <property type="term" value="C:nucleus"/>
    <property type="evidence" value="ECO:0007669"/>
    <property type="project" value="UniProtKB-SubCell"/>
</dbReference>